<proteinExistence type="predicted"/>
<evidence type="ECO:0000256" key="1">
    <source>
        <dbReference type="SAM" id="Phobius"/>
    </source>
</evidence>
<dbReference type="OrthoDB" id="6194356at2759"/>
<reference evidence="2" key="1">
    <citation type="submission" date="2018-11" db="EMBL/GenBank/DDBJ databases">
        <authorList>
            <person name="Alioto T."/>
            <person name="Alioto T."/>
        </authorList>
    </citation>
    <scope>NUCLEOTIDE SEQUENCE</scope>
</reference>
<evidence type="ECO:0000313" key="2">
    <source>
        <dbReference type="EMBL" id="VDI49348.1"/>
    </source>
</evidence>
<sequence>DFQLHTGLDLMLFTWGYGNIVQKIKHIIKGVEYCLDLTDGLGHSNQLIVAQVLECFALFAFLASVTCAFLKMFVLKEQGMLFFVICLLNWLAKNTNNST</sequence>
<keyword evidence="1" id="KW-1133">Transmembrane helix</keyword>
<feature type="non-terminal residue" evidence="2">
    <location>
        <position position="1"/>
    </location>
</feature>
<dbReference type="Proteomes" id="UP000596742">
    <property type="component" value="Unassembled WGS sequence"/>
</dbReference>
<dbReference type="EMBL" id="UYJE01006824">
    <property type="protein sequence ID" value="VDI49348.1"/>
    <property type="molecule type" value="Genomic_DNA"/>
</dbReference>
<keyword evidence="3" id="KW-1185">Reference proteome</keyword>
<dbReference type="AlphaFoldDB" id="A0A8B6FII0"/>
<evidence type="ECO:0000313" key="3">
    <source>
        <dbReference type="Proteomes" id="UP000596742"/>
    </source>
</evidence>
<gene>
    <name evidence="2" type="ORF">MGAL_10B005598</name>
</gene>
<keyword evidence="1" id="KW-0472">Membrane</keyword>
<feature type="transmembrane region" description="Helical" evidence="1">
    <location>
        <begin position="48"/>
        <end position="70"/>
    </location>
</feature>
<comment type="caution">
    <text evidence="2">The sequence shown here is derived from an EMBL/GenBank/DDBJ whole genome shotgun (WGS) entry which is preliminary data.</text>
</comment>
<accession>A0A8B6FII0</accession>
<organism evidence="2 3">
    <name type="scientific">Mytilus galloprovincialis</name>
    <name type="common">Mediterranean mussel</name>
    <dbReference type="NCBI Taxonomy" id="29158"/>
    <lineage>
        <taxon>Eukaryota</taxon>
        <taxon>Metazoa</taxon>
        <taxon>Spiralia</taxon>
        <taxon>Lophotrochozoa</taxon>
        <taxon>Mollusca</taxon>
        <taxon>Bivalvia</taxon>
        <taxon>Autobranchia</taxon>
        <taxon>Pteriomorphia</taxon>
        <taxon>Mytilida</taxon>
        <taxon>Mytiloidea</taxon>
        <taxon>Mytilidae</taxon>
        <taxon>Mytilinae</taxon>
        <taxon>Mytilus</taxon>
    </lineage>
</organism>
<protein>
    <submittedName>
        <fullName evidence="2">Uncharacterized protein</fullName>
    </submittedName>
</protein>
<name>A0A8B6FII0_MYTGA</name>
<feature type="non-terminal residue" evidence="2">
    <location>
        <position position="99"/>
    </location>
</feature>
<keyword evidence="1" id="KW-0812">Transmembrane</keyword>